<evidence type="ECO:0000313" key="3">
    <source>
        <dbReference type="Proteomes" id="UP001152607"/>
    </source>
</evidence>
<protein>
    <submittedName>
        <fullName evidence="2">Uncharacterized protein</fullName>
    </submittedName>
</protein>
<dbReference type="OrthoDB" id="3520229at2759"/>
<dbReference type="Proteomes" id="UP001152607">
    <property type="component" value="Unassembled WGS sequence"/>
</dbReference>
<proteinExistence type="predicted"/>
<feature type="compositionally biased region" description="Low complexity" evidence="1">
    <location>
        <begin position="112"/>
        <end position="124"/>
    </location>
</feature>
<dbReference type="AlphaFoldDB" id="A0A9W4XGE9"/>
<dbReference type="EMBL" id="CAOQHR010000001">
    <property type="protein sequence ID" value="CAI6242076.1"/>
    <property type="molecule type" value="Genomic_DNA"/>
</dbReference>
<name>A0A9W4XGE9_9PLEO</name>
<comment type="caution">
    <text evidence="2">The sequence shown here is derived from an EMBL/GenBank/DDBJ whole genome shotgun (WGS) entry which is preliminary data.</text>
</comment>
<gene>
    <name evidence="2" type="ORF">PDIGIT_LOCUS628</name>
</gene>
<evidence type="ECO:0000313" key="2">
    <source>
        <dbReference type="EMBL" id="CAI6242076.1"/>
    </source>
</evidence>
<keyword evidence="3" id="KW-1185">Reference proteome</keyword>
<feature type="compositionally biased region" description="Polar residues" evidence="1">
    <location>
        <begin position="132"/>
        <end position="141"/>
    </location>
</feature>
<reference evidence="2" key="1">
    <citation type="submission" date="2023-01" db="EMBL/GenBank/DDBJ databases">
        <authorList>
            <person name="Van Ghelder C."/>
            <person name="Rancurel C."/>
        </authorList>
    </citation>
    <scope>NUCLEOTIDE SEQUENCE</scope>
    <source>
        <strain evidence="2">CNCM I-4278</strain>
    </source>
</reference>
<evidence type="ECO:0000256" key="1">
    <source>
        <dbReference type="SAM" id="MobiDB-lite"/>
    </source>
</evidence>
<sequence>MASVPTTSIASASPSASANAACATQNFSEFPTADSGCAVGSRQGIPSSYKDTLQKCCKSAPVESWADDCAAYCLAVDQTVADLVKCFQDDKVNPSEIFCSGNNTATATGKPSSSSGSGSSSGRPGETGGSQGDAQQGQNMASVQGVSKAGLGVVAMVFTSALFGAML</sequence>
<feature type="region of interest" description="Disordered" evidence="1">
    <location>
        <begin position="105"/>
        <end position="141"/>
    </location>
</feature>
<accession>A0A9W4XGE9</accession>
<organism evidence="2 3">
    <name type="scientific">Periconia digitata</name>
    <dbReference type="NCBI Taxonomy" id="1303443"/>
    <lineage>
        <taxon>Eukaryota</taxon>
        <taxon>Fungi</taxon>
        <taxon>Dikarya</taxon>
        <taxon>Ascomycota</taxon>
        <taxon>Pezizomycotina</taxon>
        <taxon>Dothideomycetes</taxon>
        <taxon>Pleosporomycetidae</taxon>
        <taxon>Pleosporales</taxon>
        <taxon>Massarineae</taxon>
        <taxon>Periconiaceae</taxon>
        <taxon>Periconia</taxon>
    </lineage>
</organism>